<evidence type="ECO:0000313" key="3">
    <source>
        <dbReference type="Proteomes" id="UP000184447"/>
    </source>
</evidence>
<keyword evidence="1" id="KW-0472">Membrane</keyword>
<organism evidence="2 3">
    <name type="scientific">Clostridium grantii DSM 8605</name>
    <dbReference type="NCBI Taxonomy" id="1121316"/>
    <lineage>
        <taxon>Bacteria</taxon>
        <taxon>Bacillati</taxon>
        <taxon>Bacillota</taxon>
        <taxon>Clostridia</taxon>
        <taxon>Eubacteriales</taxon>
        <taxon>Clostridiaceae</taxon>
        <taxon>Clostridium</taxon>
    </lineage>
</organism>
<dbReference type="Proteomes" id="UP000184447">
    <property type="component" value="Unassembled WGS sequence"/>
</dbReference>
<evidence type="ECO:0000313" key="2">
    <source>
        <dbReference type="EMBL" id="SHH23417.1"/>
    </source>
</evidence>
<dbReference type="RefSeq" id="WP_073336539.1">
    <property type="nucleotide sequence ID" value="NZ_FQXM01000003.1"/>
</dbReference>
<feature type="transmembrane region" description="Helical" evidence="1">
    <location>
        <begin position="56"/>
        <end position="77"/>
    </location>
</feature>
<keyword evidence="1" id="KW-1133">Transmembrane helix</keyword>
<name>A0A1M5RAP2_9CLOT</name>
<evidence type="ECO:0000256" key="1">
    <source>
        <dbReference type="SAM" id="Phobius"/>
    </source>
</evidence>
<reference evidence="2 3" key="1">
    <citation type="submission" date="2016-11" db="EMBL/GenBank/DDBJ databases">
        <authorList>
            <person name="Jaros S."/>
            <person name="Januszkiewicz K."/>
            <person name="Wedrychowicz H."/>
        </authorList>
    </citation>
    <scope>NUCLEOTIDE SEQUENCE [LARGE SCALE GENOMIC DNA]</scope>
    <source>
        <strain evidence="2 3">DSM 8605</strain>
    </source>
</reference>
<keyword evidence="3" id="KW-1185">Reference proteome</keyword>
<proteinExistence type="predicted"/>
<keyword evidence="1" id="KW-0812">Transmembrane</keyword>
<dbReference type="EMBL" id="FQXM01000003">
    <property type="protein sequence ID" value="SHH23417.1"/>
    <property type="molecule type" value="Genomic_DNA"/>
</dbReference>
<protein>
    <submittedName>
        <fullName evidence="2">Uncharacterized protein</fullName>
    </submittedName>
</protein>
<feature type="transmembrane region" description="Helical" evidence="1">
    <location>
        <begin position="118"/>
        <end position="136"/>
    </location>
</feature>
<gene>
    <name evidence="2" type="ORF">SAMN02745207_00426</name>
</gene>
<feature type="transmembrane region" description="Helical" evidence="1">
    <location>
        <begin position="12"/>
        <end position="35"/>
    </location>
</feature>
<sequence>MITRFSKWILYISSYIPLYIIFIISNSFDIYSGYLEIKIREDYNINLLIDAAKKNIVLIIVFLCLSIFSFVLLIKIIKAASSSTNYNDFYCLKRNNEKINEYILVYILPFITVNSNDFKALTMFLVIFIVIGIVSVRNDLVYVNPILYMLQYNIYSFTGNQETEERFILITKYSILELKKIGRFENNCIRIRGSKLSSNVYLIKKTHQQNPGD</sequence>
<accession>A0A1M5RAP2</accession>
<dbReference type="AlphaFoldDB" id="A0A1M5RAP2"/>
<dbReference type="OrthoDB" id="1954382at2"/>